<comment type="similarity">
    <text evidence="2">Belongs to the glycosyl hydrolase 88 family.</text>
</comment>
<evidence type="ECO:0000256" key="5">
    <source>
        <dbReference type="SAM" id="SignalP"/>
    </source>
</evidence>
<feature type="binding site" evidence="4">
    <location>
        <position position="260"/>
    </location>
    <ligand>
        <name>substrate</name>
    </ligand>
</feature>
<evidence type="ECO:0000313" key="7">
    <source>
        <dbReference type="EMBL" id="QUT45314.1"/>
    </source>
</evidence>
<organism evidence="7 8">
    <name type="scientific">Bacteroides eggerthii</name>
    <dbReference type="NCBI Taxonomy" id="28111"/>
    <lineage>
        <taxon>Bacteria</taxon>
        <taxon>Pseudomonadati</taxon>
        <taxon>Bacteroidota</taxon>
        <taxon>Bacteroidia</taxon>
        <taxon>Bacteroidales</taxon>
        <taxon>Bacteroidaceae</taxon>
        <taxon>Bacteroides</taxon>
    </lineage>
</organism>
<evidence type="ECO:0000259" key="6">
    <source>
        <dbReference type="Pfam" id="PF16386"/>
    </source>
</evidence>
<feature type="active site" description="Proton donor" evidence="3">
    <location>
        <position position="201"/>
    </location>
</feature>
<feature type="binding site" evidence="4">
    <location>
        <position position="143"/>
    </location>
    <ligand>
        <name>substrate</name>
    </ligand>
</feature>
<evidence type="ECO:0000256" key="1">
    <source>
        <dbReference type="ARBA" id="ARBA00022801"/>
    </source>
</evidence>
<sequence>MKKRLLPFIIGAMLAVTACQETPKENWTTHALNVASHQLKLTATEIADSTLMPRSIWTGYDVDFLVSQMEQNLEVFQDSLWPNTPVQKIGKRRLCNIYNWTSGFFPGSLWYTYELTGDEKLKAQAIKYTNLLNPIRHYKDNHDIGFMMNCSYGNALRLSPNDTIQAVLVETADNLCERFDPQIGCIRSWNFGHWNYPVIIDNMMNLDLLFNASKLTGSNKYYDVAVKHAKTTMKHHFRPDFTCYHVVSYNNDGTVESKGTHQGKHHESSWSRGQAWAVYGYTACYRETQDTDFLKHTIHIANMIMERVKTDDNIPYWDYNAPALKDTPRDASAAAVTASAFLELSTFAPDGQKYYKYAENLLKNLSGKEYLAEKSTNQGFILMHSVGSLPHGSEIDTPINYADYYYLEALKRYLDMRK</sequence>
<dbReference type="EMBL" id="CP072227">
    <property type="protein sequence ID" value="QUT45314.1"/>
    <property type="molecule type" value="Genomic_DNA"/>
</dbReference>
<evidence type="ECO:0000256" key="3">
    <source>
        <dbReference type="PIRSR" id="PIRSR610905-1"/>
    </source>
</evidence>
<feature type="chain" id="PRO_5037859673" description="DUF4995 domain-containing protein" evidence="5">
    <location>
        <begin position="19"/>
        <end position="418"/>
    </location>
</feature>
<keyword evidence="1" id="KW-0378">Hydrolase</keyword>
<accession>A0A975KGB2</accession>
<feature type="binding site" evidence="4">
    <location>
        <position position="272"/>
    </location>
    <ligand>
        <name>substrate</name>
    </ligand>
</feature>
<dbReference type="AlphaFoldDB" id="A0A975KGB2"/>
<dbReference type="RefSeq" id="WP_211453825.1">
    <property type="nucleotide sequence ID" value="NZ_CP072227.1"/>
</dbReference>
<name>A0A975KGB2_9BACE</name>
<feature type="binding site" evidence="4">
    <location>
        <position position="276"/>
    </location>
    <ligand>
        <name>substrate</name>
    </ligand>
</feature>
<proteinExistence type="inferred from homology"/>
<dbReference type="Pfam" id="PF16386">
    <property type="entry name" value="DUF4995"/>
    <property type="match status" value="1"/>
</dbReference>
<feature type="active site" description="Nucleophile" evidence="3">
    <location>
        <position position="143"/>
    </location>
</feature>
<dbReference type="InterPro" id="IPR032159">
    <property type="entry name" value="DUF4995"/>
</dbReference>
<dbReference type="InterPro" id="IPR052369">
    <property type="entry name" value="UG_Glycosaminoglycan_Hydrolase"/>
</dbReference>
<dbReference type="InterPro" id="IPR012341">
    <property type="entry name" value="6hp_glycosidase-like_sf"/>
</dbReference>
<dbReference type="SUPFAM" id="SSF48208">
    <property type="entry name" value="Six-hairpin glycosidases"/>
    <property type="match status" value="1"/>
</dbReference>
<dbReference type="GO" id="GO:0000272">
    <property type="term" value="P:polysaccharide catabolic process"/>
    <property type="evidence" value="ECO:0007669"/>
    <property type="project" value="TreeGrafter"/>
</dbReference>
<reference evidence="7" key="1">
    <citation type="journal article" date="2021" name="PLoS Genet.">
        <title>Mobile Type VI secretion system loci of the gut Bacteroidales display extensive intra-ecosystem transfer, multi-species spread and geographical clustering.</title>
        <authorList>
            <person name="Garcia-Bayona L."/>
            <person name="Coyne M.J."/>
            <person name="Comstock L.E."/>
        </authorList>
    </citation>
    <scope>NUCLEOTIDE SEQUENCE</scope>
    <source>
        <strain evidence="7">CL11T00C20</strain>
    </source>
</reference>
<dbReference type="GO" id="GO:0052757">
    <property type="term" value="F:chondroitin hydrolase activity"/>
    <property type="evidence" value="ECO:0007669"/>
    <property type="project" value="TreeGrafter"/>
</dbReference>
<protein>
    <recommendedName>
        <fullName evidence="6">DUF4995 domain-containing protein</fullName>
    </recommendedName>
</protein>
<dbReference type="KEGG" id="beg:INE88_02134"/>
<dbReference type="Pfam" id="PF07470">
    <property type="entry name" value="Glyco_hydro_88"/>
    <property type="match status" value="1"/>
</dbReference>
<evidence type="ECO:0000313" key="8">
    <source>
        <dbReference type="Proteomes" id="UP000679226"/>
    </source>
</evidence>
<feature type="binding site" evidence="4">
    <location>
        <position position="388"/>
    </location>
    <ligand>
        <name>substrate</name>
    </ligand>
</feature>
<dbReference type="Gene3D" id="1.50.10.10">
    <property type="match status" value="1"/>
</dbReference>
<keyword evidence="5" id="KW-0732">Signal</keyword>
<dbReference type="PANTHER" id="PTHR36845">
    <property type="entry name" value="HYDROLASE, PUTATIVE (AFU_ORTHOLOGUE AFUA_7G05090)-RELATED"/>
    <property type="match status" value="1"/>
</dbReference>
<feature type="signal peptide" evidence="5">
    <location>
        <begin position="1"/>
        <end position="18"/>
    </location>
</feature>
<dbReference type="Proteomes" id="UP000679226">
    <property type="component" value="Chromosome"/>
</dbReference>
<dbReference type="InterPro" id="IPR008928">
    <property type="entry name" value="6-hairpin_glycosidase_sf"/>
</dbReference>
<feature type="domain" description="DUF4995" evidence="6">
    <location>
        <begin position="1"/>
        <end position="70"/>
    </location>
</feature>
<evidence type="ECO:0000256" key="4">
    <source>
        <dbReference type="PIRSR" id="PIRSR610905-2"/>
    </source>
</evidence>
<gene>
    <name evidence="7" type="ORF">INE88_02134</name>
</gene>
<dbReference type="InterPro" id="IPR010905">
    <property type="entry name" value="Glyco_hydro_88"/>
</dbReference>
<dbReference type="PANTHER" id="PTHR36845:SF1">
    <property type="entry name" value="HYDROLASE, PUTATIVE (AFU_ORTHOLOGUE AFUA_7G05090)-RELATED"/>
    <property type="match status" value="1"/>
</dbReference>
<feature type="binding site" evidence="4">
    <location>
        <position position="201"/>
    </location>
    <ligand>
        <name>substrate</name>
    </ligand>
</feature>
<evidence type="ECO:0000256" key="2">
    <source>
        <dbReference type="ARBA" id="ARBA00038358"/>
    </source>
</evidence>
<dbReference type="PROSITE" id="PS51257">
    <property type="entry name" value="PROKAR_LIPOPROTEIN"/>
    <property type="match status" value="1"/>
</dbReference>